<dbReference type="Gene3D" id="1.20.910.10">
    <property type="entry name" value="Heme oxygenase-like"/>
    <property type="match status" value="1"/>
</dbReference>
<evidence type="ECO:0008006" key="6">
    <source>
        <dbReference type="Google" id="ProtNLM"/>
    </source>
</evidence>
<dbReference type="PANTHER" id="PTHR10720:SF0">
    <property type="entry name" value="HEME OXYGENASE"/>
    <property type="match status" value="1"/>
</dbReference>
<dbReference type="AlphaFoldDB" id="A0A8H3EHN3"/>
<dbReference type="OrthoDB" id="652091at2759"/>
<evidence type="ECO:0000256" key="1">
    <source>
        <dbReference type="ARBA" id="ARBA00022617"/>
    </source>
</evidence>
<keyword evidence="1" id="KW-0349">Heme</keyword>
<evidence type="ECO:0000313" key="5">
    <source>
        <dbReference type="Proteomes" id="UP000664169"/>
    </source>
</evidence>
<name>A0A8H3EHN3_9LECA</name>
<gene>
    <name evidence="4" type="ORF">GOMPHAMPRED_004903</name>
</gene>
<dbReference type="InterPro" id="IPR016084">
    <property type="entry name" value="Haem_Oase-like_multi-hlx"/>
</dbReference>
<comment type="caution">
    <text evidence="4">The sequence shown here is derived from an EMBL/GenBank/DDBJ whole genome shotgun (WGS) entry which is preliminary data.</text>
</comment>
<keyword evidence="2" id="KW-0479">Metal-binding</keyword>
<protein>
    <recommendedName>
        <fullName evidence="6">Heme oxygenase-like protein</fullName>
    </recommendedName>
</protein>
<dbReference type="InterPro" id="IPR002051">
    <property type="entry name" value="Haem_Oase"/>
</dbReference>
<accession>A0A8H3EHN3</accession>
<dbReference type="GO" id="GO:0004392">
    <property type="term" value="F:heme oxygenase (decyclizing) activity"/>
    <property type="evidence" value="ECO:0007669"/>
    <property type="project" value="InterPro"/>
</dbReference>
<dbReference type="InterPro" id="IPR016053">
    <property type="entry name" value="Haem_Oase-like"/>
</dbReference>
<dbReference type="GO" id="GO:0046872">
    <property type="term" value="F:metal ion binding"/>
    <property type="evidence" value="ECO:0007669"/>
    <property type="project" value="UniProtKB-KW"/>
</dbReference>
<dbReference type="Proteomes" id="UP000664169">
    <property type="component" value="Unassembled WGS sequence"/>
</dbReference>
<dbReference type="EMBL" id="CAJPDQ010000003">
    <property type="protein sequence ID" value="CAF9906739.1"/>
    <property type="molecule type" value="Genomic_DNA"/>
</dbReference>
<dbReference type="Pfam" id="PF01126">
    <property type="entry name" value="Heme_oxygenase"/>
    <property type="match status" value="1"/>
</dbReference>
<keyword evidence="5" id="KW-1185">Reference proteome</keyword>
<evidence type="ECO:0000256" key="2">
    <source>
        <dbReference type="ARBA" id="ARBA00022723"/>
    </source>
</evidence>
<keyword evidence="3" id="KW-0408">Iron</keyword>
<reference evidence="4" key="1">
    <citation type="submission" date="2021-03" db="EMBL/GenBank/DDBJ databases">
        <authorList>
            <person name="Tagirdzhanova G."/>
        </authorList>
    </citation>
    <scope>NUCLEOTIDE SEQUENCE</scope>
</reference>
<organism evidence="4 5">
    <name type="scientific">Gomphillus americanus</name>
    <dbReference type="NCBI Taxonomy" id="1940652"/>
    <lineage>
        <taxon>Eukaryota</taxon>
        <taxon>Fungi</taxon>
        <taxon>Dikarya</taxon>
        <taxon>Ascomycota</taxon>
        <taxon>Pezizomycotina</taxon>
        <taxon>Lecanoromycetes</taxon>
        <taxon>OSLEUM clade</taxon>
        <taxon>Ostropomycetidae</taxon>
        <taxon>Ostropales</taxon>
        <taxon>Graphidaceae</taxon>
        <taxon>Gomphilloideae</taxon>
        <taxon>Gomphillus</taxon>
    </lineage>
</organism>
<dbReference type="GO" id="GO:0006788">
    <property type="term" value="P:heme oxidation"/>
    <property type="evidence" value="ECO:0007669"/>
    <property type="project" value="InterPro"/>
</dbReference>
<evidence type="ECO:0000313" key="4">
    <source>
        <dbReference type="EMBL" id="CAF9906739.1"/>
    </source>
</evidence>
<evidence type="ECO:0000256" key="3">
    <source>
        <dbReference type="ARBA" id="ARBA00023004"/>
    </source>
</evidence>
<dbReference type="PANTHER" id="PTHR10720">
    <property type="entry name" value="HEME OXYGENASE"/>
    <property type="match status" value="1"/>
</dbReference>
<sequence>MMRDNASQTQRQRLEIPLVKALGISTRPQHARLNQLIFARLPLALPPHSLAAQPYAQGLLRFASIYHAFESAWRILSEYEPASELPLETAVILSSLIHLHVPELARSDRLEEDLSLLLDAPRSEIADRIRHPVSQRTCDFVNHIRDVARNRPHALIAYSWVLYMALFNGGRWIREQLATARDISWFPLSESAVELSPEDNSTGLSFWYFDSDEDGDDIKADFSARLSEVGSMFSTDQKEDIIDEAKTVFERCAEMIEELDHTQQKGANELVTEDETSSWSGLYEFLRLLLPMVVMQLLVVLLKRISGIRVRAPLPFRKLEKKEN</sequence>
<proteinExistence type="predicted"/>
<dbReference type="SUPFAM" id="SSF48613">
    <property type="entry name" value="Heme oxygenase-like"/>
    <property type="match status" value="1"/>
</dbReference>
<dbReference type="CDD" id="cd19165">
    <property type="entry name" value="HemeO"/>
    <property type="match status" value="1"/>
</dbReference>